<name>A0A5S4GWJ5_9ACTN</name>
<sequence>MSSDEHVSMPAVWVIELFPPSHISDLARAIEKHSWDKGRARYRPGESNQEILERSRAGRGWVWWQIGDIAAEGSSGVPGRTMRQELPAEFSNIEIHGLQIGEGLTAVLAQFRLSATALRHLDDVWHADHEPQLVWKEGHLHPEDRHWSGLRRTQEARRSVHRKARSWLRREMPGVFARNSQCQPLTDLLLLDRFDPFAESEIDQNFSSALRALGLSRFNVNPITCSNIPGLMLEKVDTGLCATFKDEKAWTLWGQRKSIAESVGDTSAYSDGIDGAVTYVLGEALREFLALLAIADLLELLDAKYAELRDKSRTRHGRFRGRRLRELREDFLTLSLDVSSLTRDIQSFNARTWRHENDVRFTLNASARLARALREVGKKEPDPIDLVDRWRAEYTLRARELAAIDKDYREVLSTVASLGTSIDTIKVSRIAIWVSLASLLVALVTLLVADIKPDAPLFALWQWISSALHVDR</sequence>
<organism evidence="1 2">
    <name type="scientific">Nonomuraea zeae</name>
    <dbReference type="NCBI Taxonomy" id="1642303"/>
    <lineage>
        <taxon>Bacteria</taxon>
        <taxon>Bacillati</taxon>
        <taxon>Actinomycetota</taxon>
        <taxon>Actinomycetes</taxon>
        <taxon>Streptosporangiales</taxon>
        <taxon>Streptosporangiaceae</taxon>
        <taxon>Nonomuraea</taxon>
    </lineage>
</organism>
<accession>A0A5S4GWJ5</accession>
<reference evidence="1 2" key="1">
    <citation type="submission" date="2019-05" db="EMBL/GenBank/DDBJ databases">
        <title>Draft genome sequence of Nonomuraea zeae DSM 100528.</title>
        <authorList>
            <person name="Saricaoglu S."/>
            <person name="Isik K."/>
        </authorList>
    </citation>
    <scope>NUCLEOTIDE SEQUENCE [LARGE SCALE GENOMIC DNA]</scope>
    <source>
        <strain evidence="1 2">DSM 100528</strain>
    </source>
</reference>
<dbReference type="OrthoDB" id="4728669at2"/>
<dbReference type="EMBL" id="VCKX01000017">
    <property type="protein sequence ID" value="TMR37336.1"/>
    <property type="molecule type" value="Genomic_DNA"/>
</dbReference>
<dbReference type="RefSeq" id="WP_138689017.1">
    <property type="nucleotide sequence ID" value="NZ_JBHSAZ010000002.1"/>
</dbReference>
<evidence type="ECO:0000313" key="2">
    <source>
        <dbReference type="Proteomes" id="UP000306628"/>
    </source>
</evidence>
<dbReference type="AlphaFoldDB" id="A0A5S4GWJ5"/>
<proteinExistence type="predicted"/>
<evidence type="ECO:0000313" key="1">
    <source>
        <dbReference type="EMBL" id="TMR37336.1"/>
    </source>
</evidence>
<comment type="caution">
    <text evidence="1">The sequence shown here is derived from an EMBL/GenBank/DDBJ whole genome shotgun (WGS) entry which is preliminary data.</text>
</comment>
<protein>
    <submittedName>
        <fullName evidence="1">Uncharacterized protein</fullName>
    </submittedName>
</protein>
<gene>
    <name evidence="1" type="ORF">ETD85_08315</name>
</gene>
<dbReference type="Proteomes" id="UP000306628">
    <property type="component" value="Unassembled WGS sequence"/>
</dbReference>
<keyword evidence="2" id="KW-1185">Reference proteome</keyword>